<evidence type="ECO:0000256" key="2">
    <source>
        <dbReference type="ARBA" id="ARBA00022553"/>
    </source>
</evidence>
<name>A0A6A7B0G6_9PLEO</name>
<organism evidence="6 7">
    <name type="scientific">Plenodomus tracheiphilus IPT5</name>
    <dbReference type="NCBI Taxonomy" id="1408161"/>
    <lineage>
        <taxon>Eukaryota</taxon>
        <taxon>Fungi</taxon>
        <taxon>Dikarya</taxon>
        <taxon>Ascomycota</taxon>
        <taxon>Pezizomycotina</taxon>
        <taxon>Dothideomycetes</taxon>
        <taxon>Pleosporomycetidae</taxon>
        <taxon>Pleosporales</taxon>
        <taxon>Pleosporineae</taxon>
        <taxon>Leptosphaeriaceae</taxon>
        <taxon>Plenodomus</taxon>
    </lineage>
</organism>
<keyword evidence="4" id="KW-0472">Membrane</keyword>
<proteinExistence type="inferred from homology"/>
<accession>A0A6A7B0G6</accession>
<dbReference type="InterPro" id="IPR020845">
    <property type="entry name" value="AMP-binding_CS"/>
</dbReference>
<dbReference type="Gene3D" id="1.10.1200.10">
    <property type="entry name" value="ACP-like"/>
    <property type="match status" value="1"/>
</dbReference>
<evidence type="ECO:0000259" key="5">
    <source>
        <dbReference type="PROSITE" id="PS50075"/>
    </source>
</evidence>
<keyword evidence="4" id="KW-1133">Transmembrane helix</keyword>
<dbReference type="Proteomes" id="UP000799423">
    <property type="component" value="Unassembled WGS sequence"/>
</dbReference>
<dbReference type="EMBL" id="MU006320">
    <property type="protein sequence ID" value="KAF2848117.1"/>
    <property type="molecule type" value="Genomic_DNA"/>
</dbReference>
<dbReference type="PROSITE" id="PS00455">
    <property type="entry name" value="AMP_BINDING"/>
    <property type="match status" value="1"/>
</dbReference>
<evidence type="ECO:0000313" key="6">
    <source>
        <dbReference type="EMBL" id="KAF2848117.1"/>
    </source>
</evidence>
<keyword evidence="7" id="KW-1185">Reference proteome</keyword>
<dbReference type="InterPro" id="IPR042099">
    <property type="entry name" value="ANL_N_sf"/>
</dbReference>
<dbReference type="Pfam" id="PF00550">
    <property type="entry name" value="PP-binding"/>
    <property type="match status" value="1"/>
</dbReference>
<keyword evidence="4" id="KW-0812">Transmembrane</keyword>
<dbReference type="SUPFAM" id="SSF47336">
    <property type="entry name" value="ACP-like"/>
    <property type="match status" value="1"/>
</dbReference>
<dbReference type="Pfam" id="PF23562">
    <property type="entry name" value="AMP-binding_C_3"/>
    <property type="match status" value="1"/>
</dbReference>
<dbReference type="SUPFAM" id="SSF51735">
    <property type="entry name" value="NAD(P)-binding Rossmann-fold domains"/>
    <property type="match status" value="1"/>
</dbReference>
<dbReference type="GO" id="GO:0031177">
    <property type="term" value="F:phosphopantetheine binding"/>
    <property type="evidence" value="ECO:0007669"/>
    <property type="project" value="InterPro"/>
</dbReference>
<dbReference type="Pfam" id="PF07993">
    <property type="entry name" value="NAD_binding_4"/>
    <property type="match status" value="1"/>
</dbReference>
<dbReference type="AlphaFoldDB" id="A0A6A7B0G6"/>
<dbReference type="Gene3D" id="3.40.50.720">
    <property type="entry name" value="NAD(P)-binding Rossmann-like Domain"/>
    <property type="match status" value="1"/>
</dbReference>
<dbReference type="OrthoDB" id="429813at2759"/>
<dbReference type="Pfam" id="PF00501">
    <property type="entry name" value="AMP-binding"/>
    <property type="match status" value="1"/>
</dbReference>
<dbReference type="SUPFAM" id="SSF56801">
    <property type="entry name" value="Acetyl-CoA synthetase-like"/>
    <property type="match status" value="1"/>
</dbReference>
<dbReference type="PROSITE" id="PS50075">
    <property type="entry name" value="CARRIER"/>
    <property type="match status" value="1"/>
</dbReference>
<evidence type="ECO:0000256" key="4">
    <source>
        <dbReference type="SAM" id="Phobius"/>
    </source>
</evidence>
<dbReference type="PANTHER" id="PTHR43439">
    <property type="entry name" value="PHENYLACETATE-COENZYME A LIGASE"/>
    <property type="match status" value="1"/>
</dbReference>
<dbReference type="InterPro" id="IPR036736">
    <property type="entry name" value="ACP-like_sf"/>
</dbReference>
<keyword evidence="2" id="KW-0597">Phosphoprotein</keyword>
<dbReference type="Gene3D" id="3.40.50.12780">
    <property type="entry name" value="N-terminal domain of ligase-like"/>
    <property type="match status" value="1"/>
</dbReference>
<dbReference type="PANTHER" id="PTHR43439:SF2">
    <property type="entry name" value="ENZYME, PUTATIVE (JCVI)-RELATED"/>
    <property type="match status" value="1"/>
</dbReference>
<dbReference type="InterPro" id="IPR051414">
    <property type="entry name" value="Adenylate-forming_Reductase"/>
</dbReference>
<keyword evidence="1" id="KW-0596">Phosphopantetheine</keyword>
<dbReference type="InterPro" id="IPR009081">
    <property type="entry name" value="PP-bd_ACP"/>
</dbReference>
<dbReference type="InterPro" id="IPR013120">
    <property type="entry name" value="FAR_NAD-bd"/>
</dbReference>
<dbReference type="InterPro" id="IPR036291">
    <property type="entry name" value="NAD(P)-bd_dom_sf"/>
</dbReference>
<dbReference type="InterPro" id="IPR000873">
    <property type="entry name" value="AMP-dep_synth/lig_dom"/>
</dbReference>
<comment type="similarity">
    <text evidence="3">Belongs to the NRP synthetase family.</text>
</comment>
<dbReference type="SMART" id="SM00823">
    <property type="entry name" value="PKS_PP"/>
    <property type="match status" value="1"/>
</dbReference>
<evidence type="ECO:0000256" key="1">
    <source>
        <dbReference type="ARBA" id="ARBA00022450"/>
    </source>
</evidence>
<protein>
    <submittedName>
        <fullName evidence="6">Acetyl-CoA synthetase-like protein</fullName>
    </submittedName>
</protein>
<evidence type="ECO:0000256" key="3">
    <source>
        <dbReference type="ARBA" id="ARBA00029454"/>
    </source>
</evidence>
<reference evidence="6" key="1">
    <citation type="submission" date="2020-01" db="EMBL/GenBank/DDBJ databases">
        <authorList>
            <consortium name="DOE Joint Genome Institute"/>
            <person name="Haridas S."/>
            <person name="Albert R."/>
            <person name="Binder M."/>
            <person name="Bloem J."/>
            <person name="Labutti K."/>
            <person name="Salamov A."/>
            <person name="Andreopoulos B."/>
            <person name="Baker S.E."/>
            <person name="Barry K."/>
            <person name="Bills G."/>
            <person name="Bluhm B.H."/>
            <person name="Cannon C."/>
            <person name="Castanera R."/>
            <person name="Culley D.E."/>
            <person name="Daum C."/>
            <person name="Ezra D."/>
            <person name="Gonzalez J.B."/>
            <person name="Henrissat B."/>
            <person name="Kuo A."/>
            <person name="Liang C."/>
            <person name="Lipzen A."/>
            <person name="Lutzoni F."/>
            <person name="Magnuson J."/>
            <person name="Mondo S."/>
            <person name="Nolan M."/>
            <person name="Ohm R."/>
            <person name="Pangilinan J."/>
            <person name="Park H.-J."/>
            <person name="Ramirez L."/>
            <person name="Alfaro M."/>
            <person name="Sun H."/>
            <person name="Tritt A."/>
            <person name="Yoshinaga Y."/>
            <person name="Zwiers L.-H."/>
            <person name="Turgeon B.G."/>
            <person name="Goodwin S.B."/>
            <person name="Spatafora J.W."/>
            <person name="Crous P.W."/>
            <person name="Grigoriev I.V."/>
        </authorList>
    </citation>
    <scope>NUCLEOTIDE SEQUENCE</scope>
    <source>
        <strain evidence="6">IPT5</strain>
    </source>
</reference>
<evidence type="ECO:0000313" key="7">
    <source>
        <dbReference type="Proteomes" id="UP000799423"/>
    </source>
</evidence>
<gene>
    <name evidence="6" type="ORF">T440DRAFT_455052</name>
</gene>
<feature type="transmembrane region" description="Helical" evidence="4">
    <location>
        <begin position="82"/>
        <end position="101"/>
    </location>
</feature>
<dbReference type="InterPro" id="IPR020806">
    <property type="entry name" value="PKS_PP-bd"/>
</dbReference>
<sequence>MATSSKEQRAIPDYVDEAALSIPNDIWATVPKSSTSLDEGWNHWTYTDLARAVNNMAWWIEKNVGVAQRPGQTIGYMGANDLRYVVILAAALMTGYIPLFTSPRNSLDGQKSLLRKTGCEIFLTTIEMQTQLKTIQEALPEIKVYTGPTFQELFGRDEDVVKYKGRYSRDVNAHSLIIHTSGSTGLPKPIYLTVGGLNSLPQQATLAPEGGFQQVLGIINLDRRPMIAAVPFFHAMGLLSGMRSVMCHGTIVTLPSGKPLSAGLIIDVIAATNPTNGMFPPSILEDIAATEQGISALGKLERVFYAGAPLANASGDKICKVTHLSTAIGSTEGLLFPTLLPTERSDWAYFHWASASGAVMEPTEDGTYELVLKPKDTRYQAVFHTFPELHEWRTKDLFKQHDTKPYLWKYSGRRDDIIVLSNGEKFNPVLTEKLIESHPWVKGALVVGQGRFQAGLLIEPEWDKFGTNDPSALIDQIWSIVEEANREAPAHARIYRTKIAVTKRGKFFARAGKGSVIRLQTASLFNDEIDALYADEGYSSDPNPHTPTDNTDLTSKIHAIFTKALPLFTQDTSPDTDIFTLSVDSLDILALTNVLKKALPGVEITSPVIYSNPSVRQLAATLSSSYSQITQQAAPPSREEKLDAMVRKYTSTMRRQPRKTAVQRPEKQVVALTGSTGSLGSHVLETLLLNPSISRVYCLNRSDNAEARQKSSFAEFHDPRVSFDKAVFLTTNFADPKFGLSEEVYNALLDEVTVFIHSAWSVDFNLSLESYENTHIAGTFHAAAFASRAKYNPPVVFISSIASVGAWSSLSESNTDDTAVPETVSSLFDTALPLPQGYGESKHVAARILAIASDRLGIRTAIVRAGQLAGTTTAYGLRGKEWNKHEWLPTLIHTSKILGMVPKTLGEADRVDWVPMDVAGETVADIALAVSGPGADAVFDPDTGKTEVFHLVNPKTTSWSELYPVLQEYYNDPTSSSSATLKAVDYSTWISALSALPRTKEEAERVPGLKLLEFYESMQPGSAVGLPALQTRRSESVSAVLRGAGAVGVGEVGKWVGEWSF</sequence>
<feature type="domain" description="Carrier" evidence="5">
    <location>
        <begin position="548"/>
        <end position="626"/>
    </location>
</feature>